<evidence type="ECO:0000259" key="4">
    <source>
        <dbReference type="Pfam" id="PF07804"/>
    </source>
</evidence>
<proteinExistence type="inferred from homology"/>
<evidence type="ECO:0000313" key="6">
    <source>
        <dbReference type="EMBL" id="AGA32922.1"/>
    </source>
</evidence>
<dbReference type="PATRIC" id="fig|1255043.3.peg.1262"/>
<dbReference type="InterPro" id="IPR017508">
    <property type="entry name" value="HipA_N1"/>
</dbReference>
<evidence type="ECO:0000259" key="5">
    <source>
        <dbReference type="Pfam" id="PF13657"/>
    </source>
</evidence>
<dbReference type="Pfam" id="PF07804">
    <property type="entry name" value="HipA_C"/>
    <property type="match status" value="1"/>
</dbReference>
<feature type="domain" description="HipA-like C-terminal" evidence="4">
    <location>
        <begin position="217"/>
        <end position="455"/>
    </location>
</feature>
<sequence length="492" mass="53493">MVTQFTGMASSSWPGAERGLSAAGSLAEGRGCGFHGHTVPRTFVSSPCLFLVAVSGMAYNYNLYAMGDILTLDVYVGSSKVGLYSRAADGSTSFRYDPAWLASERAFPVSVSLPLSDRLWSGSNVNSFFEGLLPDDPAIRNTIAAREQAESAGTFDLLAVIGRDCVGALRFVPEGLDPGDPTRMSSRPISDEEIAARIAALGVAPLGMEADDPEFRISIAGVQEKAAFLNIGGMWHLPLGPTPTSHIFKPALKEGPNGADFSDTRWNEWLCLAICRALGLDAAMAEVLTFDDEPVLVVERFDRRWQKDVLYRLPQEDTCQALGVPPTRKYQSDGGPGITDVLDFLNGAVSPHADRLHFMKAQIVFWLLAAIDGHAKNFSIFLTPGGYKMTPLYDVMSAAPYKNLSEHKIKLAMAIGDNRHYRVKEILPRHFYQTAQVVGLNRTDMDEMFSSLAGRIGPALEEINKLAVEKGAPETTFARILEGIGDRGRLIG</sequence>
<dbReference type="STRING" id="1255043.TVNIR_1249"/>
<dbReference type="EMBL" id="CP003989">
    <property type="protein sequence ID" value="AGA32922.1"/>
    <property type="molecule type" value="Genomic_DNA"/>
</dbReference>
<keyword evidence="2" id="KW-0808">Transferase</keyword>
<evidence type="ECO:0000313" key="7">
    <source>
        <dbReference type="Proteomes" id="UP000010809"/>
    </source>
</evidence>
<dbReference type="Pfam" id="PF13657">
    <property type="entry name" value="Couple_hipA"/>
    <property type="match status" value="1"/>
</dbReference>
<accession>L0DV94</accession>
<evidence type="ECO:0000256" key="1">
    <source>
        <dbReference type="ARBA" id="ARBA00010164"/>
    </source>
</evidence>
<dbReference type="HOGENOM" id="CLU_030167_2_1_6"/>
<dbReference type="PANTHER" id="PTHR37419">
    <property type="entry name" value="SERINE/THREONINE-PROTEIN KINASE TOXIN HIPA"/>
    <property type="match status" value="1"/>
</dbReference>
<keyword evidence="7" id="KW-1185">Reference proteome</keyword>
<dbReference type="NCBIfam" id="TIGR03071">
    <property type="entry name" value="couple_hipA"/>
    <property type="match status" value="1"/>
</dbReference>
<feature type="domain" description="HipA N-terminal subdomain 1" evidence="5">
    <location>
        <begin position="72"/>
        <end position="171"/>
    </location>
</feature>
<dbReference type="GO" id="GO:0005829">
    <property type="term" value="C:cytosol"/>
    <property type="evidence" value="ECO:0007669"/>
    <property type="project" value="TreeGrafter"/>
</dbReference>
<protein>
    <submittedName>
        <fullName evidence="6">HipA protein</fullName>
    </submittedName>
</protein>
<dbReference type="Proteomes" id="UP000010809">
    <property type="component" value="Chromosome"/>
</dbReference>
<dbReference type="CDD" id="cd17808">
    <property type="entry name" value="HipA_Ec_like"/>
    <property type="match status" value="1"/>
</dbReference>
<dbReference type="InterPro" id="IPR012893">
    <property type="entry name" value="HipA-like_C"/>
</dbReference>
<comment type="similarity">
    <text evidence="1">Belongs to the HipA Ser/Thr kinase family.</text>
</comment>
<name>L0DV94_THIND</name>
<evidence type="ECO:0000256" key="2">
    <source>
        <dbReference type="ARBA" id="ARBA00022679"/>
    </source>
</evidence>
<organism evidence="6 7">
    <name type="scientific">Thioalkalivibrio nitratireducens (strain DSM 14787 / UNIQEM 213 / ALEN2)</name>
    <dbReference type="NCBI Taxonomy" id="1255043"/>
    <lineage>
        <taxon>Bacteria</taxon>
        <taxon>Pseudomonadati</taxon>
        <taxon>Pseudomonadota</taxon>
        <taxon>Gammaproteobacteria</taxon>
        <taxon>Chromatiales</taxon>
        <taxon>Ectothiorhodospiraceae</taxon>
        <taxon>Thioalkalivibrio</taxon>
    </lineage>
</organism>
<keyword evidence="3" id="KW-0418">Kinase</keyword>
<dbReference type="AlphaFoldDB" id="L0DV94"/>
<dbReference type="PANTHER" id="PTHR37419:SF1">
    <property type="entry name" value="SERINE_THREONINE-PROTEIN KINASE TOXIN HIPA"/>
    <property type="match status" value="1"/>
</dbReference>
<evidence type="ECO:0000256" key="3">
    <source>
        <dbReference type="ARBA" id="ARBA00022777"/>
    </source>
</evidence>
<dbReference type="InterPro" id="IPR052028">
    <property type="entry name" value="HipA_Ser/Thr_kinase"/>
</dbReference>
<reference evidence="6" key="1">
    <citation type="submission" date="2015-12" db="EMBL/GenBank/DDBJ databases">
        <authorList>
            <person name="Tikhonova T.V."/>
            <person name="Pavlov A.R."/>
            <person name="Beletsky A.V."/>
            <person name="Mardanov A.V."/>
            <person name="Sorokin D.Y."/>
            <person name="Ravin N.V."/>
            <person name="Popov V.O."/>
        </authorList>
    </citation>
    <scope>NUCLEOTIDE SEQUENCE</scope>
    <source>
        <strain evidence="6">DSM 14787</strain>
    </source>
</reference>
<gene>
    <name evidence="6" type="primary">hipA [H]</name>
    <name evidence="6" type="ordered locus">TVNIR_1249</name>
</gene>
<dbReference type="GO" id="GO:0004674">
    <property type="term" value="F:protein serine/threonine kinase activity"/>
    <property type="evidence" value="ECO:0007669"/>
    <property type="project" value="TreeGrafter"/>
</dbReference>
<dbReference type="KEGG" id="tni:TVNIR_1249"/>
<dbReference type="eggNOG" id="COG3550">
    <property type="taxonomic scope" value="Bacteria"/>
</dbReference>